<evidence type="ECO:0000256" key="5">
    <source>
        <dbReference type="ARBA" id="ARBA00023077"/>
    </source>
</evidence>
<dbReference type="AlphaFoldDB" id="A0A9D1UYK2"/>
<dbReference type="SUPFAM" id="SSF56935">
    <property type="entry name" value="Porins"/>
    <property type="match status" value="1"/>
</dbReference>
<feature type="domain" description="TonB-dependent receptor plug" evidence="12">
    <location>
        <begin position="140"/>
        <end position="237"/>
    </location>
</feature>
<name>A0A9D1UYK2_9BACT</name>
<comment type="similarity">
    <text evidence="8 9">Belongs to the TonB-dependent receptor family.</text>
</comment>
<proteinExistence type="inferred from homology"/>
<dbReference type="InterPro" id="IPR037066">
    <property type="entry name" value="Plug_dom_sf"/>
</dbReference>
<comment type="caution">
    <text evidence="13">The sequence shown here is derived from an EMBL/GenBank/DDBJ whole genome shotgun (WGS) entry which is preliminary data.</text>
</comment>
<evidence type="ECO:0000256" key="6">
    <source>
        <dbReference type="ARBA" id="ARBA00023136"/>
    </source>
</evidence>
<evidence type="ECO:0000256" key="2">
    <source>
        <dbReference type="ARBA" id="ARBA00022448"/>
    </source>
</evidence>
<dbReference type="SUPFAM" id="SSF49452">
    <property type="entry name" value="Starch-binding domain-like"/>
    <property type="match status" value="1"/>
</dbReference>
<evidence type="ECO:0000256" key="8">
    <source>
        <dbReference type="PROSITE-ProRule" id="PRU01360"/>
    </source>
</evidence>
<dbReference type="InterPro" id="IPR036942">
    <property type="entry name" value="Beta-barrel_TonB_sf"/>
</dbReference>
<keyword evidence="5 9" id="KW-0798">TonB box</keyword>
<dbReference type="Gene3D" id="2.60.40.1120">
    <property type="entry name" value="Carboxypeptidase-like, regulatory domain"/>
    <property type="match status" value="1"/>
</dbReference>
<keyword evidence="13" id="KW-0675">Receptor</keyword>
<dbReference type="NCBIfam" id="TIGR01782">
    <property type="entry name" value="TonB-Xanth-Caul"/>
    <property type="match status" value="1"/>
</dbReference>
<evidence type="ECO:0000313" key="13">
    <source>
        <dbReference type="EMBL" id="HIX02579.1"/>
    </source>
</evidence>
<dbReference type="CDD" id="cd01347">
    <property type="entry name" value="ligand_gated_channel"/>
    <property type="match status" value="1"/>
</dbReference>
<evidence type="ECO:0000256" key="7">
    <source>
        <dbReference type="ARBA" id="ARBA00023237"/>
    </source>
</evidence>
<keyword evidence="2 8" id="KW-0813">Transport</keyword>
<gene>
    <name evidence="13" type="ORF">H9863_00470</name>
</gene>
<dbReference type="InterPro" id="IPR012910">
    <property type="entry name" value="Plug_dom"/>
</dbReference>
<keyword evidence="6 8" id="KW-0472">Membrane</keyword>
<feature type="chain" id="PRO_5039249481" evidence="10">
    <location>
        <begin position="27"/>
        <end position="934"/>
    </location>
</feature>
<dbReference type="Gene3D" id="2.170.130.10">
    <property type="entry name" value="TonB-dependent receptor, plug domain"/>
    <property type="match status" value="1"/>
</dbReference>
<dbReference type="InterPro" id="IPR039426">
    <property type="entry name" value="TonB-dep_rcpt-like"/>
</dbReference>
<feature type="domain" description="TonB-dependent receptor-like beta-barrel" evidence="11">
    <location>
        <begin position="516"/>
        <end position="901"/>
    </location>
</feature>
<dbReference type="PANTHER" id="PTHR40980:SF4">
    <property type="entry name" value="TONB-DEPENDENT RECEPTOR-LIKE BETA-BARREL DOMAIN-CONTAINING PROTEIN"/>
    <property type="match status" value="1"/>
</dbReference>
<evidence type="ECO:0000256" key="3">
    <source>
        <dbReference type="ARBA" id="ARBA00022452"/>
    </source>
</evidence>
<dbReference type="PANTHER" id="PTHR40980">
    <property type="entry name" value="PLUG DOMAIN-CONTAINING PROTEIN"/>
    <property type="match status" value="1"/>
</dbReference>
<evidence type="ECO:0000313" key="14">
    <source>
        <dbReference type="Proteomes" id="UP000824202"/>
    </source>
</evidence>
<keyword evidence="10" id="KW-0732">Signal</keyword>
<sequence length="934" mass="106227">MKTKYFLLFLICLAGICCLSSHAVQAQEKNGVLRGRVFDEAGQTLPGATVYLEEVQSGVVSDVNGFYLISKIPAGQYHLQVSYVGYATQKVTVNVKAGETIEKDFRLKSESKQLEMVEVGGSFQGYQRATNYRKSSLNLRDVVSADQVGRFPDANIGDAMKRIPGINVQYDQGEARFGQIRGTSPDFSSVTINGNRLPSAEGDIRNVQLDLIPADMIQTIVVNKVVTPDMDADAIGGSVNLVTKSSPAKRILNATVGTGFNLISDRMQANVAFTYGDNFFNDKLGLILSASYQNNPIGSDNAEFEWTKDDNGNDYVNDYQVRQYFVQRERQSYSLSLDYKFNLNHRIGFKGIYNHRNDWENRFRQNLKDLDENGMAEEVVFETKSGTWKDARLERQRTMDFALNGEHLFGTTLLNWNLSYAKATEWRPNERYIAYKKEMVQFTPDLSNTRTPYMIPENAADMVLGAAAGYELDELTEQQEDITEDDFKASLNLNIPLRMGNKVNYLKLGGKVVAKSKDRDLEFYEYKPIDEDAFTAQTFEHLKNQTRSDFYAGDYQAGTFVDKEYLGDLDLNNSDLFEKEENKEELSEMFEAHETVSSGYIRYDHTFSNAFQGMIGVRLENTHLKYQGKRLDLNEDTEEISLSDTPEETDSYLNVLPSVLFKYDATDALSFRLAYTTTIARPKYFDLVPHISLETKDGEVKLSVGNPNLDATYSHNIDFGVDYSFPSFGMVSGGFYYKKINDFIVTQEFRDGEYNGIVYDEMDQPLNGGKANLWGLEFAWQRDFGFIAPALRYFGLYANYTYTHSKITDFQLDREDEEGNELNDEDLPLAGSPKHLANVSLYFERKGLNVRVSYNHASDFIDEFGSKPSEDSYYDKVDYLDVNASYSFAKHYTIYAEANNLLNQPLRYYQGQSGLTKQMEYYGPKFNLGLKVNF</sequence>
<keyword evidence="4 8" id="KW-0812">Transmembrane</keyword>
<dbReference type="GO" id="GO:0030246">
    <property type="term" value="F:carbohydrate binding"/>
    <property type="evidence" value="ECO:0007669"/>
    <property type="project" value="InterPro"/>
</dbReference>
<reference evidence="13" key="2">
    <citation type="submission" date="2021-04" db="EMBL/GenBank/DDBJ databases">
        <authorList>
            <person name="Gilroy R."/>
        </authorList>
    </citation>
    <scope>NUCLEOTIDE SEQUENCE</scope>
    <source>
        <strain evidence="13">23274</strain>
    </source>
</reference>
<feature type="signal peptide" evidence="10">
    <location>
        <begin position="1"/>
        <end position="26"/>
    </location>
</feature>
<dbReference type="InterPro" id="IPR013784">
    <property type="entry name" value="Carb-bd-like_fold"/>
</dbReference>
<dbReference type="Pfam" id="PF13715">
    <property type="entry name" value="CarbopepD_reg_2"/>
    <property type="match status" value="1"/>
</dbReference>
<dbReference type="Pfam" id="PF00593">
    <property type="entry name" value="TonB_dep_Rec_b-barrel"/>
    <property type="match status" value="1"/>
</dbReference>
<dbReference type="PROSITE" id="PS52016">
    <property type="entry name" value="TONB_DEPENDENT_REC_3"/>
    <property type="match status" value="1"/>
</dbReference>
<dbReference type="GO" id="GO:0009279">
    <property type="term" value="C:cell outer membrane"/>
    <property type="evidence" value="ECO:0007669"/>
    <property type="project" value="UniProtKB-SubCell"/>
</dbReference>
<dbReference type="InterPro" id="IPR010104">
    <property type="entry name" value="TonB_rcpt_bac"/>
</dbReference>
<organism evidence="13 14">
    <name type="scientific">Candidatus Odoribacter faecigallinarum</name>
    <dbReference type="NCBI Taxonomy" id="2838706"/>
    <lineage>
        <taxon>Bacteria</taxon>
        <taxon>Pseudomonadati</taxon>
        <taxon>Bacteroidota</taxon>
        <taxon>Bacteroidia</taxon>
        <taxon>Bacteroidales</taxon>
        <taxon>Odoribacteraceae</taxon>
        <taxon>Odoribacter</taxon>
    </lineage>
</organism>
<evidence type="ECO:0000256" key="10">
    <source>
        <dbReference type="SAM" id="SignalP"/>
    </source>
</evidence>
<evidence type="ECO:0000256" key="1">
    <source>
        <dbReference type="ARBA" id="ARBA00004571"/>
    </source>
</evidence>
<dbReference type="EMBL" id="DXFT01000009">
    <property type="protein sequence ID" value="HIX02579.1"/>
    <property type="molecule type" value="Genomic_DNA"/>
</dbReference>
<dbReference type="Pfam" id="PF07715">
    <property type="entry name" value="Plug"/>
    <property type="match status" value="1"/>
</dbReference>
<evidence type="ECO:0000259" key="12">
    <source>
        <dbReference type="Pfam" id="PF07715"/>
    </source>
</evidence>
<evidence type="ECO:0000256" key="9">
    <source>
        <dbReference type="RuleBase" id="RU003357"/>
    </source>
</evidence>
<keyword evidence="7 8" id="KW-0998">Cell outer membrane</keyword>
<dbReference type="Proteomes" id="UP000824202">
    <property type="component" value="Unassembled WGS sequence"/>
</dbReference>
<comment type="subcellular location">
    <subcellularLocation>
        <location evidence="1 8">Cell outer membrane</location>
        <topology evidence="1 8">Multi-pass membrane protein</topology>
    </subcellularLocation>
</comment>
<reference evidence="13" key="1">
    <citation type="journal article" date="2021" name="PeerJ">
        <title>Extensive microbial diversity within the chicken gut microbiome revealed by metagenomics and culture.</title>
        <authorList>
            <person name="Gilroy R."/>
            <person name="Ravi A."/>
            <person name="Getino M."/>
            <person name="Pursley I."/>
            <person name="Horton D.L."/>
            <person name="Alikhan N.F."/>
            <person name="Baker D."/>
            <person name="Gharbi K."/>
            <person name="Hall N."/>
            <person name="Watson M."/>
            <person name="Adriaenssens E.M."/>
            <person name="Foster-Nyarko E."/>
            <person name="Jarju S."/>
            <person name="Secka A."/>
            <person name="Antonio M."/>
            <person name="Oren A."/>
            <person name="Chaudhuri R.R."/>
            <person name="La Ragione R."/>
            <person name="Hildebrand F."/>
            <person name="Pallen M.J."/>
        </authorList>
    </citation>
    <scope>NUCLEOTIDE SEQUENCE</scope>
    <source>
        <strain evidence="13">23274</strain>
    </source>
</reference>
<accession>A0A9D1UYK2</accession>
<protein>
    <submittedName>
        <fullName evidence="13">TonB-dependent receptor</fullName>
    </submittedName>
</protein>
<dbReference type="InterPro" id="IPR000531">
    <property type="entry name" value="Beta-barrel_TonB"/>
</dbReference>
<evidence type="ECO:0000256" key="4">
    <source>
        <dbReference type="ARBA" id="ARBA00022692"/>
    </source>
</evidence>
<evidence type="ECO:0000259" key="11">
    <source>
        <dbReference type="Pfam" id="PF00593"/>
    </source>
</evidence>
<keyword evidence="3 8" id="KW-1134">Transmembrane beta strand</keyword>
<dbReference type="Gene3D" id="2.40.170.20">
    <property type="entry name" value="TonB-dependent receptor, beta-barrel domain"/>
    <property type="match status" value="1"/>
</dbReference>